<evidence type="ECO:0000256" key="4">
    <source>
        <dbReference type="ARBA" id="ARBA00022519"/>
    </source>
</evidence>
<dbReference type="SMART" id="SM00382">
    <property type="entry name" value="AAA"/>
    <property type="match status" value="2"/>
</dbReference>
<proteinExistence type="predicted"/>
<keyword evidence="7" id="KW-1278">Translocase</keyword>
<reference evidence="10" key="1">
    <citation type="submission" date="2020-05" db="EMBL/GenBank/DDBJ databases">
        <authorList>
            <person name="Chiriac C."/>
            <person name="Salcher M."/>
            <person name="Ghai R."/>
            <person name="Kavagutti S V."/>
        </authorList>
    </citation>
    <scope>NUCLEOTIDE SEQUENCE</scope>
</reference>
<dbReference type="InterPro" id="IPR017871">
    <property type="entry name" value="ABC_transporter-like_CS"/>
</dbReference>
<accession>A0A6J6DB23</accession>
<dbReference type="AlphaFoldDB" id="A0A6J6DB23"/>
<keyword evidence="2" id="KW-0813">Transport</keyword>
<dbReference type="SUPFAM" id="SSF52540">
    <property type="entry name" value="P-loop containing nucleoside triphosphate hydrolases"/>
    <property type="match status" value="2"/>
</dbReference>
<dbReference type="Pfam" id="PF08352">
    <property type="entry name" value="oligo_HPY"/>
    <property type="match status" value="1"/>
</dbReference>
<dbReference type="CDD" id="cd03257">
    <property type="entry name" value="ABC_NikE_OppD_transporters"/>
    <property type="match status" value="2"/>
</dbReference>
<keyword evidence="4" id="KW-0997">Cell inner membrane</keyword>
<sequence length="587" mass="63837">MSVVKLSNVDIAITRGGIKIVEKISFEIQSGQILGLVGESGSGKTTVSMALLGHTRKGAVIESGSITIDGHEIVDASDNELRSLRGGTIAYVPQDPGTALNPGLRISKQILESLEKHQPDVDHEVHMARVREILTEVALPSDEDFLKRYPHQLSGGQQQRVAIAIAFACRPKVIVCDEPTTGLDVTTQSKVLATIRALCREHGVAALYVSHDLAVVSELADNVAVMYAGRIVESGTRDEIFFNSIHPYTRRLIRALPDIAGRNQILGISGYAPMPWERPTGCAFAPRCADAQSICSQSVPEITKISNTHDVNCHRHKDSTKIVATARIEREVVSSSTQALLGIDSLNGFYGSRQVLFDTNIHIQPGECVALVGESGSGKTTLSRCIGGLHDDYEGQISYFGNALGKHALERKKEERRDIQYIFQSPYASINPRRPIGATITRQLELFYGMKGSAAEARIKELLDLVSLPHAIVTSFPDQLSGGERQRVAIARALAAEPKLLVCDEITSALDVSVQASVIETLKNLQESTSVALLFVTHNLALTRSIANRVAVMRKGTIVEYGGINDVFNSPKAEYTNRLLQHTPTLK</sequence>
<evidence type="ECO:0000256" key="2">
    <source>
        <dbReference type="ARBA" id="ARBA00022448"/>
    </source>
</evidence>
<evidence type="ECO:0000259" key="9">
    <source>
        <dbReference type="PROSITE" id="PS50893"/>
    </source>
</evidence>
<evidence type="ECO:0000313" key="10">
    <source>
        <dbReference type="EMBL" id="CAB4561157.1"/>
    </source>
</evidence>
<dbReference type="GO" id="GO:0005886">
    <property type="term" value="C:plasma membrane"/>
    <property type="evidence" value="ECO:0007669"/>
    <property type="project" value="UniProtKB-SubCell"/>
</dbReference>
<gene>
    <name evidence="10" type="ORF">UFOPK1643_00187</name>
</gene>
<dbReference type="InterPro" id="IPR013563">
    <property type="entry name" value="Oligopep_ABC_C"/>
</dbReference>
<dbReference type="InterPro" id="IPR003593">
    <property type="entry name" value="AAA+_ATPase"/>
</dbReference>
<dbReference type="PROSITE" id="PS50893">
    <property type="entry name" value="ABC_TRANSPORTER_2"/>
    <property type="match status" value="2"/>
</dbReference>
<dbReference type="Gene3D" id="3.40.50.300">
    <property type="entry name" value="P-loop containing nucleotide triphosphate hydrolases"/>
    <property type="match status" value="2"/>
</dbReference>
<dbReference type="PANTHER" id="PTHR43297">
    <property type="entry name" value="OLIGOPEPTIDE TRANSPORT ATP-BINDING PROTEIN APPD"/>
    <property type="match status" value="1"/>
</dbReference>
<feature type="domain" description="ABC transporter" evidence="9">
    <location>
        <begin position="4"/>
        <end position="253"/>
    </location>
</feature>
<dbReference type="NCBIfam" id="TIGR01727">
    <property type="entry name" value="oligo_HPY"/>
    <property type="match status" value="1"/>
</dbReference>
<keyword evidence="6" id="KW-0067">ATP-binding</keyword>
<dbReference type="NCBIfam" id="NF007739">
    <property type="entry name" value="PRK10419.1"/>
    <property type="match status" value="2"/>
</dbReference>
<feature type="domain" description="ABC transporter" evidence="9">
    <location>
        <begin position="341"/>
        <end position="580"/>
    </location>
</feature>
<protein>
    <submittedName>
        <fullName evidence="10">Unannotated protein</fullName>
    </submittedName>
</protein>
<keyword evidence="3" id="KW-1003">Cell membrane</keyword>
<evidence type="ECO:0000256" key="8">
    <source>
        <dbReference type="ARBA" id="ARBA00023136"/>
    </source>
</evidence>
<dbReference type="NCBIfam" id="NF008453">
    <property type="entry name" value="PRK11308.1"/>
    <property type="match status" value="2"/>
</dbReference>
<dbReference type="FunFam" id="3.40.50.300:FF:000016">
    <property type="entry name" value="Oligopeptide ABC transporter ATP-binding component"/>
    <property type="match status" value="1"/>
</dbReference>
<keyword evidence="5" id="KW-0547">Nucleotide-binding</keyword>
<dbReference type="InterPro" id="IPR050388">
    <property type="entry name" value="ABC_Ni/Peptide_Import"/>
</dbReference>
<dbReference type="PROSITE" id="PS00211">
    <property type="entry name" value="ABC_TRANSPORTER_1"/>
    <property type="match status" value="2"/>
</dbReference>
<dbReference type="GO" id="GO:0016887">
    <property type="term" value="F:ATP hydrolysis activity"/>
    <property type="evidence" value="ECO:0007669"/>
    <property type="project" value="InterPro"/>
</dbReference>
<evidence type="ECO:0000256" key="5">
    <source>
        <dbReference type="ARBA" id="ARBA00022741"/>
    </source>
</evidence>
<dbReference type="GO" id="GO:0015833">
    <property type="term" value="P:peptide transport"/>
    <property type="evidence" value="ECO:0007669"/>
    <property type="project" value="InterPro"/>
</dbReference>
<evidence type="ECO:0000256" key="3">
    <source>
        <dbReference type="ARBA" id="ARBA00022475"/>
    </source>
</evidence>
<name>A0A6J6DB23_9ZZZZ</name>
<evidence type="ECO:0000256" key="1">
    <source>
        <dbReference type="ARBA" id="ARBA00004202"/>
    </source>
</evidence>
<dbReference type="InterPro" id="IPR027417">
    <property type="entry name" value="P-loop_NTPase"/>
</dbReference>
<dbReference type="PANTHER" id="PTHR43297:SF14">
    <property type="entry name" value="ATPASE AAA-TYPE CORE DOMAIN-CONTAINING PROTEIN"/>
    <property type="match status" value="1"/>
</dbReference>
<dbReference type="EMBL" id="CAEZTK010000007">
    <property type="protein sequence ID" value="CAB4561157.1"/>
    <property type="molecule type" value="Genomic_DNA"/>
</dbReference>
<dbReference type="InterPro" id="IPR003439">
    <property type="entry name" value="ABC_transporter-like_ATP-bd"/>
</dbReference>
<evidence type="ECO:0000256" key="6">
    <source>
        <dbReference type="ARBA" id="ARBA00022840"/>
    </source>
</evidence>
<comment type="subcellular location">
    <subcellularLocation>
        <location evidence="1">Cell membrane</location>
        <topology evidence="1">Peripheral membrane protein</topology>
    </subcellularLocation>
</comment>
<keyword evidence="8" id="KW-0472">Membrane</keyword>
<dbReference type="Pfam" id="PF00005">
    <property type="entry name" value="ABC_tran"/>
    <property type="match status" value="2"/>
</dbReference>
<dbReference type="GO" id="GO:0005524">
    <property type="term" value="F:ATP binding"/>
    <property type="evidence" value="ECO:0007669"/>
    <property type="project" value="UniProtKB-KW"/>
</dbReference>
<evidence type="ECO:0000256" key="7">
    <source>
        <dbReference type="ARBA" id="ARBA00022967"/>
    </source>
</evidence>
<organism evidence="10">
    <name type="scientific">freshwater metagenome</name>
    <dbReference type="NCBI Taxonomy" id="449393"/>
    <lineage>
        <taxon>unclassified sequences</taxon>
        <taxon>metagenomes</taxon>
        <taxon>ecological metagenomes</taxon>
    </lineage>
</organism>